<dbReference type="InterPro" id="IPR036392">
    <property type="entry name" value="PLAT/LH2_dom_sf"/>
</dbReference>
<dbReference type="SMART" id="SM00308">
    <property type="entry name" value="LH2"/>
    <property type="match status" value="1"/>
</dbReference>
<feature type="binding site" evidence="8">
    <location>
        <position position="213"/>
    </location>
    <ligand>
        <name>Ca(2+)</name>
        <dbReference type="ChEBI" id="CHEBI:29108"/>
    </ligand>
</feature>
<dbReference type="InterPro" id="IPR001024">
    <property type="entry name" value="PLAT/LH2_dom"/>
</dbReference>
<dbReference type="InterPro" id="IPR033906">
    <property type="entry name" value="Lipase_N"/>
</dbReference>
<keyword evidence="5 8" id="KW-0106">Calcium</keyword>
<evidence type="ECO:0000256" key="11">
    <source>
        <dbReference type="RuleBase" id="RU362046"/>
    </source>
</evidence>
<evidence type="ECO:0000256" key="8">
    <source>
        <dbReference type="PIRSR" id="PIRSR000865-2"/>
    </source>
</evidence>
<feature type="disulfide bond" evidence="9">
    <location>
        <begin position="452"/>
        <end position="468"/>
    </location>
</feature>
<keyword evidence="11" id="KW-0443">Lipid metabolism</keyword>
<dbReference type="PIRSF" id="PIRSF000865">
    <property type="entry name" value="Lipoprotein_lipase_LIPH"/>
    <property type="match status" value="1"/>
</dbReference>
<sequence>MLLTWIAGIFFLGAVKGAEVCYNRLGCFNDLKPWAGTLERPSAKLPWAPEKINTRFLLYTRSNQNSYQLISAINPSTISSSNFRTSRKTRFVIHGFTDSGESTWLSDICRKLFTIEDVNCIAVDWSGGSRTAYSQASNNIRVVGAEIAYFVDILSKNFGYSPANVHLIGHSLGAHTAGEAGKRKRGIARITGLDPAEPYFQGTPIEVRLDPSDAAFVDVIHTDAAPMIPNIGLGMSQVVGHLDFFPNGGEEMPGCSKNALSQIVDLDGIWQGTRDFVACNHLRSYKYYTESILKRDGFVGYPSSTYSVFSSGTGFPCPSGGCPLMGHYADSYKGITSSSQRFYLNTGDQTNSFARWRYKVTVLISGSLNVEGYFRVSLYGVNGNTRQYQIYKGYINTSKSYTTFIDVETNVGTLTNVKFVWNNNLINPLLPSLGASSIVVQDGRDGRSYKFCGSGTVREEILQTLSPC</sequence>
<keyword evidence="14" id="KW-1185">Reference proteome</keyword>
<dbReference type="PRINTS" id="PR00821">
    <property type="entry name" value="TAGLIPASE"/>
</dbReference>
<dbReference type="Pfam" id="PF00151">
    <property type="entry name" value="Lipase"/>
    <property type="match status" value="1"/>
</dbReference>
<dbReference type="FunFam" id="3.40.50.1820:FF:000033">
    <property type="entry name" value="Pancreatic triacylglycerol lipase"/>
    <property type="match status" value="1"/>
</dbReference>
<dbReference type="InterPro" id="IPR013818">
    <property type="entry name" value="Lipase"/>
</dbReference>
<dbReference type="PANTHER" id="PTHR11610">
    <property type="entry name" value="LIPASE"/>
    <property type="match status" value="1"/>
</dbReference>
<dbReference type="PRINTS" id="PR00823">
    <property type="entry name" value="PANCLIPASE"/>
</dbReference>
<comment type="caution">
    <text evidence="13">The sequence shown here is derived from an EMBL/GenBank/DDBJ whole genome shotgun (WGS) entry which is preliminary data.</text>
</comment>
<dbReference type="InterPro" id="IPR000734">
    <property type="entry name" value="TAG_lipase"/>
</dbReference>
<feature type="active site" description="Charge relay system" evidence="7">
    <location>
        <position position="281"/>
    </location>
</feature>
<dbReference type="EMBL" id="DYDO01000012">
    <property type="protein sequence ID" value="DBA14847.1"/>
    <property type="molecule type" value="Genomic_DNA"/>
</dbReference>
<keyword evidence="4 8" id="KW-0479">Metal-binding</keyword>
<evidence type="ECO:0000313" key="14">
    <source>
        <dbReference type="Proteomes" id="UP001181693"/>
    </source>
</evidence>
<evidence type="ECO:0000256" key="1">
    <source>
        <dbReference type="ARBA" id="ARBA00004613"/>
    </source>
</evidence>
<feature type="active site" description="Nucleophile" evidence="7">
    <location>
        <position position="171"/>
    </location>
</feature>
<dbReference type="Gene3D" id="2.60.60.20">
    <property type="entry name" value="PLAT/LH2 domain"/>
    <property type="match status" value="1"/>
</dbReference>
<keyword evidence="3 11" id="KW-0964">Secreted</keyword>
<evidence type="ECO:0000256" key="7">
    <source>
        <dbReference type="PIRSR" id="PIRSR000865-1"/>
    </source>
</evidence>
<dbReference type="Pfam" id="PF01477">
    <property type="entry name" value="PLAT"/>
    <property type="match status" value="1"/>
</dbReference>
<comment type="similarity">
    <text evidence="2 10">Belongs to the AB hydrolase superfamily. Lipase family.</text>
</comment>
<comment type="subcellular location">
    <subcellularLocation>
        <location evidence="1 11">Secreted</location>
    </subcellularLocation>
</comment>
<evidence type="ECO:0000256" key="4">
    <source>
        <dbReference type="ARBA" id="ARBA00022723"/>
    </source>
</evidence>
<accession>A0AAV2ZMG3</accession>
<organism evidence="13 14">
    <name type="scientific">Pyxicephalus adspersus</name>
    <name type="common">African bullfrog</name>
    <dbReference type="NCBI Taxonomy" id="30357"/>
    <lineage>
        <taxon>Eukaryota</taxon>
        <taxon>Metazoa</taxon>
        <taxon>Chordata</taxon>
        <taxon>Craniata</taxon>
        <taxon>Vertebrata</taxon>
        <taxon>Euteleostomi</taxon>
        <taxon>Amphibia</taxon>
        <taxon>Batrachia</taxon>
        <taxon>Anura</taxon>
        <taxon>Neobatrachia</taxon>
        <taxon>Ranoidea</taxon>
        <taxon>Pyxicephalidae</taxon>
        <taxon>Pyxicephalinae</taxon>
        <taxon>Pyxicephalus</taxon>
    </lineage>
</organism>
<dbReference type="GO" id="GO:0005615">
    <property type="term" value="C:extracellular space"/>
    <property type="evidence" value="ECO:0007669"/>
    <property type="project" value="TreeGrafter"/>
</dbReference>
<dbReference type="Gene3D" id="3.40.50.1820">
    <property type="entry name" value="alpha/beta hydrolase"/>
    <property type="match status" value="1"/>
</dbReference>
<feature type="active site" description="Charge relay system" evidence="7">
    <location>
        <position position="194"/>
    </location>
</feature>
<evidence type="ECO:0000256" key="5">
    <source>
        <dbReference type="ARBA" id="ARBA00022837"/>
    </source>
</evidence>
<dbReference type="InterPro" id="IPR016272">
    <property type="entry name" value="Lipase_LIPH"/>
</dbReference>
<feature type="binding site" evidence="8">
    <location>
        <position position="210"/>
    </location>
    <ligand>
        <name>Ca(2+)</name>
        <dbReference type="ChEBI" id="CHEBI:29108"/>
    </ligand>
</feature>
<protein>
    <recommendedName>
        <fullName evidence="11">Triacylglycerol lipase</fullName>
        <ecNumber evidence="11">3.1.1.3</ecNumber>
    </recommendedName>
    <alternativeName>
        <fullName evidence="11">Pancreatic lipase</fullName>
    </alternativeName>
</protein>
<dbReference type="PROSITE" id="PS50095">
    <property type="entry name" value="PLAT"/>
    <property type="match status" value="1"/>
</dbReference>
<proteinExistence type="inferred from homology"/>
<dbReference type="GO" id="GO:0016042">
    <property type="term" value="P:lipid catabolic process"/>
    <property type="evidence" value="ECO:0007669"/>
    <property type="project" value="UniProtKB-KW"/>
</dbReference>
<feature type="domain" description="PLAT" evidence="12">
    <location>
        <begin position="356"/>
        <end position="468"/>
    </location>
</feature>
<evidence type="ECO:0000256" key="9">
    <source>
        <dbReference type="PROSITE-ProRule" id="PRU00152"/>
    </source>
</evidence>
<evidence type="ECO:0000256" key="6">
    <source>
        <dbReference type="ARBA" id="ARBA00023157"/>
    </source>
</evidence>
<evidence type="ECO:0000256" key="2">
    <source>
        <dbReference type="ARBA" id="ARBA00010701"/>
    </source>
</evidence>
<reference evidence="13" key="1">
    <citation type="thesis" date="2020" institute="ProQuest LLC" country="789 East Eisenhower Parkway, Ann Arbor, MI, USA">
        <title>Comparative Genomics and Chromosome Evolution.</title>
        <authorList>
            <person name="Mudd A.B."/>
        </authorList>
    </citation>
    <scope>NUCLEOTIDE SEQUENCE</scope>
    <source>
        <strain evidence="13">1538</strain>
        <tissue evidence="13">Blood</tissue>
    </source>
</reference>
<comment type="catalytic activity">
    <reaction evidence="11">
        <text>a triacylglycerol + H2O = a diacylglycerol + a fatty acid + H(+)</text>
        <dbReference type="Rhea" id="RHEA:12044"/>
        <dbReference type="ChEBI" id="CHEBI:15377"/>
        <dbReference type="ChEBI" id="CHEBI:15378"/>
        <dbReference type="ChEBI" id="CHEBI:17855"/>
        <dbReference type="ChEBI" id="CHEBI:18035"/>
        <dbReference type="ChEBI" id="CHEBI:28868"/>
        <dbReference type="EC" id="3.1.1.3"/>
    </reaction>
</comment>
<dbReference type="GO" id="GO:0004465">
    <property type="term" value="F:lipoprotein lipase activity"/>
    <property type="evidence" value="ECO:0007669"/>
    <property type="project" value="TreeGrafter"/>
</dbReference>
<dbReference type="Proteomes" id="UP001181693">
    <property type="component" value="Unassembled WGS sequence"/>
</dbReference>
<evidence type="ECO:0000256" key="10">
    <source>
        <dbReference type="RuleBase" id="RU004262"/>
    </source>
</evidence>
<keyword evidence="11" id="KW-0442">Lipid degradation</keyword>
<dbReference type="InterPro" id="IPR002331">
    <property type="entry name" value="Lipase_panc"/>
</dbReference>
<keyword evidence="6 9" id="KW-1015">Disulfide bond</keyword>
<dbReference type="FunFam" id="2.60.60.20:FF:000003">
    <property type="entry name" value="Triacylglycerol lipase"/>
    <property type="match status" value="1"/>
</dbReference>
<feature type="chain" id="PRO_5043096263" description="Triacylglycerol lipase" evidence="11">
    <location>
        <begin position="18"/>
        <end position="468"/>
    </location>
</feature>
<dbReference type="AlphaFoldDB" id="A0AAV2ZMG3"/>
<evidence type="ECO:0000259" key="12">
    <source>
        <dbReference type="PROSITE" id="PS50095"/>
    </source>
</evidence>
<feature type="signal peptide" evidence="11">
    <location>
        <begin position="1"/>
        <end position="17"/>
    </location>
</feature>
<dbReference type="InterPro" id="IPR029058">
    <property type="entry name" value="AB_hydrolase_fold"/>
</dbReference>
<dbReference type="SUPFAM" id="SSF53474">
    <property type="entry name" value="alpha/beta-Hydrolases"/>
    <property type="match status" value="1"/>
</dbReference>
<dbReference type="SUPFAM" id="SSF49723">
    <property type="entry name" value="Lipase/lipooxygenase domain (PLAT/LH2 domain)"/>
    <property type="match status" value="1"/>
</dbReference>
<name>A0AAV2ZMG3_PYXAD</name>
<keyword evidence="11" id="KW-0732">Signal</keyword>
<feature type="binding site" evidence="8">
    <location>
        <position position="208"/>
    </location>
    <ligand>
        <name>Ca(2+)</name>
        <dbReference type="ChEBI" id="CHEBI:29108"/>
    </ligand>
</feature>
<dbReference type="EC" id="3.1.1.3" evidence="11"/>
<dbReference type="GO" id="GO:0046872">
    <property type="term" value="F:metal ion binding"/>
    <property type="evidence" value="ECO:0007669"/>
    <property type="project" value="UniProtKB-KW"/>
</dbReference>
<evidence type="ECO:0000313" key="13">
    <source>
        <dbReference type="EMBL" id="DBA14847.1"/>
    </source>
</evidence>
<evidence type="ECO:0000256" key="3">
    <source>
        <dbReference type="ARBA" id="ARBA00022525"/>
    </source>
</evidence>
<dbReference type="CDD" id="cd00707">
    <property type="entry name" value="Pancreat_lipase_like"/>
    <property type="match status" value="1"/>
</dbReference>
<dbReference type="PANTHER" id="PTHR11610:SF184">
    <property type="entry name" value="TRIACYLGLYCEROL LIPASE"/>
    <property type="match status" value="1"/>
</dbReference>
<gene>
    <name evidence="13" type="ORF">GDO54_004125</name>
</gene>